<evidence type="ECO:0000313" key="2">
    <source>
        <dbReference type="Proteomes" id="UP000095472"/>
    </source>
</evidence>
<organism evidence="1 2">
    <name type="scientific">Desertifilum tharense IPPAS B-1220</name>
    <dbReference type="NCBI Taxonomy" id="1781255"/>
    <lineage>
        <taxon>Bacteria</taxon>
        <taxon>Bacillati</taxon>
        <taxon>Cyanobacteriota</taxon>
        <taxon>Cyanophyceae</taxon>
        <taxon>Desertifilales</taxon>
        <taxon>Desertifilaceae</taxon>
        <taxon>Desertifilum</taxon>
    </lineage>
</organism>
<keyword evidence="2" id="KW-1185">Reference proteome</keyword>
<sequence>MQGSIDIFAGTFSNNQAGNGGAIYNAEASQTIINNSQIGTLNNGNRASNGGGIRNLGILDIQNSQIVNNHATGGEGGGISNFSNGQLILIQSSITDNRARFGGGIQTGQGNATIGRSTLANNQASEHGGGLNVNSTSATAEIFNTTFSGNEATENGGGIYGFPNNLTLTNSTLTGNRVLTGNGGGIFAAAGTFNIRNTLIAGNFDNGGATVHPDVSGTFTGNNHNLIGNLTGSTGFNVAGNDLSFASLGVTNINQVINPNLALNDALAGSPLSHALVPGSPAINTGNNAVAPITDKLGLIRPFGEFVDIGAIEDRTPLPELIISEMMFDPRSAEPAWEWVEVYNAGTTSVNLAGFVLDDDDNAPPAAANITGGAIAPGQTGILYNAVLGAADFTAAWGPGLNLIPVSNWSQLGNAGDRIGIWNSIYSRRAGFQPAINQVDYTLAGFPGKTNNNRASIYLTDLTANNSLGANWALSAIGAVTPTGTAYESTFAGGNSGLDIGSPGATDNTPPTATLSTPAANVTTPGGTSYSFTVEYADNRAIAIGTLDNNDIRVTGPDGFSQLATLVSPPFPGNNTPISATYQITPPGGAWDAADSGTYTLELLANQVTDTTGNPAAPATLGSFIVRLNQPPVANDNSYSVNANSILTVPVATGVLSNDSDPENDPLSAILETAPANGNLTLNADGSFSYTPNPNFTGSDRFTYRANDGSLNSNLATVTLTVDSVNQPPVANDNSYNVNANSILTVPVATGVLSNDSDPENDPLSAILETAPANGNLTLNADGSFSYTPNPNFTGSDRFTYRANDGSLNSNLATVTLTVDSVNQPPVANDNSYNVNANSVLTIPVATGVLSNDTDPENDPLSAILETAPANGNLTLNADGSFSYTPNPNFTGSDRFTYRANDGSLNSNLATVILTVDSVNQPPVANDNSYSVNANSVLTIPVATGVLSNDTDPENDPLSAILETAPANGSLTLNADGSFSYTPNPNFTGSDRFTYRANDGSLNSNLATVTLTVDSVNQPPVANENEYTLNQNTVLAVNVADGVLSNDTDPENDPLSAILVSNPTNGTLTLNPDGSFTYTPNPDFSGTDSFTYLANDGTNDSNIVTVSLTVNPVAANTPLP</sequence>
<reference evidence="1 2" key="1">
    <citation type="journal article" date="2016" name="Genome Announc.">
        <title>Draft Genome Sequence of the Thermotolerant Cyanobacterium Desertifilum sp. IPPAS B-1220.</title>
        <authorList>
            <person name="Mironov K.S."/>
            <person name="Sinetova M.A."/>
            <person name="Bolatkhan K."/>
            <person name="Zayadan B.K."/>
            <person name="Ustinova V.V."/>
            <person name="Kupriyanova E.V."/>
            <person name="Skrypnik A.N."/>
            <person name="Gogoleva N.E."/>
            <person name="Gogolev Y.V."/>
            <person name="Los D.A."/>
        </authorList>
    </citation>
    <scope>NUCLEOTIDE SEQUENCE [LARGE SCALE GENOMIC DNA]</scope>
    <source>
        <strain evidence="1 2">IPPAS B-1220</strain>
    </source>
</reference>
<accession>A0ACD5GXS9</accession>
<protein>
    <submittedName>
        <fullName evidence="1">Ig-like domain-containing protein</fullName>
    </submittedName>
</protein>
<evidence type="ECO:0000313" key="1">
    <source>
        <dbReference type="EMBL" id="XPM65658.1"/>
    </source>
</evidence>
<name>A0ACD5GXS9_9CYAN</name>
<proteinExistence type="predicted"/>
<gene>
    <name evidence="1" type="ORF">BH720_008580</name>
</gene>
<dbReference type="EMBL" id="CP182909">
    <property type="protein sequence ID" value="XPM65658.1"/>
    <property type="molecule type" value="Genomic_DNA"/>
</dbReference>
<dbReference type="Proteomes" id="UP000095472">
    <property type="component" value="Chromosome"/>
</dbReference>